<dbReference type="InterPro" id="IPR017937">
    <property type="entry name" value="Thioredoxin_CS"/>
</dbReference>
<dbReference type="InterPro" id="IPR036249">
    <property type="entry name" value="Thioredoxin-like_sf"/>
</dbReference>
<dbReference type="InterPro" id="IPR050553">
    <property type="entry name" value="Thioredoxin_ResA/DsbE_sf"/>
</dbReference>
<feature type="domain" description="Thioredoxin" evidence="5">
    <location>
        <begin position="135"/>
        <end position="277"/>
    </location>
</feature>
<dbReference type="InterPro" id="IPR013766">
    <property type="entry name" value="Thioredoxin_domain"/>
</dbReference>
<gene>
    <name evidence="6" type="ORF">CR938_05040</name>
</gene>
<evidence type="ECO:0000259" key="5">
    <source>
        <dbReference type="PROSITE" id="PS51352"/>
    </source>
</evidence>
<dbReference type="Pfam" id="PF01790">
    <property type="entry name" value="LGT"/>
    <property type="match status" value="1"/>
</dbReference>
<dbReference type="Proteomes" id="UP000717981">
    <property type="component" value="Unassembled WGS sequence"/>
</dbReference>
<keyword evidence="4" id="KW-1133">Transmembrane helix</keyword>
<evidence type="ECO:0000313" key="6">
    <source>
        <dbReference type="EMBL" id="KAF1689659.1"/>
    </source>
</evidence>
<evidence type="ECO:0000256" key="3">
    <source>
        <dbReference type="ARBA" id="ARBA00023284"/>
    </source>
</evidence>
<keyword evidence="7" id="KW-1185">Reference proteome</keyword>
<evidence type="ECO:0000256" key="1">
    <source>
        <dbReference type="ARBA" id="ARBA00004196"/>
    </source>
</evidence>
<dbReference type="AlphaFoldDB" id="A0A921TGC5"/>
<dbReference type="GO" id="GO:0042158">
    <property type="term" value="P:lipoprotein biosynthetic process"/>
    <property type="evidence" value="ECO:0007669"/>
    <property type="project" value="InterPro"/>
</dbReference>
<dbReference type="EMBL" id="PDWK01000017">
    <property type="protein sequence ID" value="KAF1689659.1"/>
    <property type="molecule type" value="Genomic_DNA"/>
</dbReference>
<feature type="transmembrane region" description="Helical" evidence="4">
    <location>
        <begin position="6"/>
        <end position="25"/>
    </location>
</feature>
<accession>A0A921TGC5</accession>
<dbReference type="GO" id="GO:0008961">
    <property type="term" value="F:phosphatidylglycerol-prolipoprotein diacylglyceryl transferase activity"/>
    <property type="evidence" value="ECO:0007669"/>
    <property type="project" value="InterPro"/>
</dbReference>
<evidence type="ECO:0000313" key="7">
    <source>
        <dbReference type="Proteomes" id="UP000717981"/>
    </source>
</evidence>
<dbReference type="InterPro" id="IPR001640">
    <property type="entry name" value="Lgt"/>
</dbReference>
<reference evidence="6" key="1">
    <citation type="submission" date="2017-10" db="EMBL/GenBank/DDBJ databases">
        <title>Whole genome sequencing of members of genus Pseudoxanthomonas.</title>
        <authorList>
            <person name="Kumar S."/>
            <person name="Bansal K."/>
            <person name="Kaur A."/>
            <person name="Patil P."/>
            <person name="Sharma S."/>
            <person name="Patil P.B."/>
        </authorList>
    </citation>
    <scope>NUCLEOTIDE SEQUENCE</scope>
    <source>
        <strain evidence="6">DSM 22914</strain>
    </source>
</reference>
<comment type="caution">
    <text evidence="6">The sequence shown here is derived from an EMBL/GenBank/DDBJ whole genome shotgun (WGS) entry which is preliminary data.</text>
</comment>
<sequence>MNSLGPFPMRAVLVAGAGLLAWWLVRVLARRMGGAVDASVPKLAAALFTDAFFVGLLAARLGYVLRWWPEYAASPWSVVAIGDGGFLWWIGLPAALAFTWWRTRRQTRLRRPVFAGLVAGLLAWFALTGTLSLLQRSAPPLPDIPAATLDGAPVRLAERSGKPVVLNLWATWCPPCRREMPVFADAAQRYPGLDIVLLNQGEDAATVRNFLERQGLALHEQVLLDPPSQAMLATGTRGLPTTLFFDANGRLVHTHMGELTRASLADTLRKRFGTHVAKQSEAKE</sequence>
<dbReference type="RefSeq" id="WP_162123950.1">
    <property type="nucleotide sequence ID" value="NZ_PDWK01000017.1"/>
</dbReference>
<dbReference type="Pfam" id="PF08534">
    <property type="entry name" value="Redoxin"/>
    <property type="match status" value="1"/>
</dbReference>
<dbReference type="InterPro" id="IPR013740">
    <property type="entry name" value="Redoxin"/>
</dbReference>
<evidence type="ECO:0000256" key="4">
    <source>
        <dbReference type="SAM" id="Phobius"/>
    </source>
</evidence>
<dbReference type="GO" id="GO:0015036">
    <property type="term" value="F:disulfide oxidoreductase activity"/>
    <property type="evidence" value="ECO:0007669"/>
    <property type="project" value="UniProtKB-ARBA"/>
</dbReference>
<dbReference type="Gene3D" id="3.40.30.10">
    <property type="entry name" value="Glutaredoxin"/>
    <property type="match status" value="1"/>
</dbReference>
<proteinExistence type="predicted"/>
<dbReference type="OrthoDB" id="9796554at2"/>
<dbReference type="PANTHER" id="PTHR42852:SF13">
    <property type="entry name" value="PROTEIN DIPZ"/>
    <property type="match status" value="1"/>
</dbReference>
<organism evidence="6 7">
    <name type="scientific">Pseudoxanthomonas taiwanensis</name>
    <dbReference type="NCBI Taxonomy" id="176598"/>
    <lineage>
        <taxon>Bacteria</taxon>
        <taxon>Pseudomonadati</taxon>
        <taxon>Pseudomonadota</taxon>
        <taxon>Gammaproteobacteria</taxon>
        <taxon>Lysobacterales</taxon>
        <taxon>Lysobacteraceae</taxon>
        <taxon>Pseudoxanthomonas</taxon>
    </lineage>
</organism>
<keyword evidence="2" id="KW-0201">Cytochrome c-type biogenesis</keyword>
<feature type="transmembrane region" description="Helical" evidence="4">
    <location>
        <begin position="113"/>
        <end position="134"/>
    </location>
</feature>
<keyword evidence="4" id="KW-0812">Transmembrane</keyword>
<keyword evidence="3" id="KW-0676">Redox-active center</keyword>
<keyword evidence="4" id="KW-0472">Membrane</keyword>
<dbReference type="PANTHER" id="PTHR42852">
    <property type="entry name" value="THIOL:DISULFIDE INTERCHANGE PROTEIN DSBE"/>
    <property type="match status" value="1"/>
</dbReference>
<protein>
    <submittedName>
        <fullName evidence="6">Redoxin</fullName>
    </submittedName>
</protein>
<dbReference type="GO" id="GO:0005886">
    <property type="term" value="C:plasma membrane"/>
    <property type="evidence" value="ECO:0007669"/>
    <property type="project" value="InterPro"/>
</dbReference>
<dbReference type="SUPFAM" id="SSF52833">
    <property type="entry name" value="Thioredoxin-like"/>
    <property type="match status" value="1"/>
</dbReference>
<feature type="transmembrane region" description="Helical" evidence="4">
    <location>
        <begin position="45"/>
        <end position="65"/>
    </location>
</feature>
<dbReference type="PROSITE" id="PS51352">
    <property type="entry name" value="THIOREDOXIN_2"/>
    <property type="match status" value="1"/>
</dbReference>
<dbReference type="GO" id="GO:0017004">
    <property type="term" value="P:cytochrome complex assembly"/>
    <property type="evidence" value="ECO:0007669"/>
    <property type="project" value="UniProtKB-KW"/>
</dbReference>
<dbReference type="GO" id="GO:0030313">
    <property type="term" value="C:cell envelope"/>
    <property type="evidence" value="ECO:0007669"/>
    <property type="project" value="UniProtKB-SubCell"/>
</dbReference>
<dbReference type="PROSITE" id="PS00194">
    <property type="entry name" value="THIOREDOXIN_1"/>
    <property type="match status" value="1"/>
</dbReference>
<name>A0A921TGC5_9GAMM</name>
<evidence type="ECO:0000256" key="2">
    <source>
        <dbReference type="ARBA" id="ARBA00022748"/>
    </source>
</evidence>
<comment type="subcellular location">
    <subcellularLocation>
        <location evidence="1">Cell envelope</location>
    </subcellularLocation>
</comment>
<feature type="transmembrane region" description="Helical" evidence="4">
    <location>
        <begin position="85"/>
        <end position="101"/>
    </location>
</feature>
<dbReference type="CDD" id="cd02966">
    <property type="entry name" value="TlpA_like_family"/>
    <property type="match status" value="1"/>
</dbReference>